<proteinExistence type="inferred from homology"/>
<keyword evidence="5 8" id="KW-0862">Zinc</keyword>
<evidence type="ECO:0000256" key="2">
    <source>
        <dbReference type="ARBA" id="ARBA00022605"/>
    </source>
</evidence>
<gene>
    <name evidence="8" type="primary">lysK</name>
    <name evidence="10" type="ORF">ACFSAU_08050</name>
</gene>
<evidence type="ECO:0000313" key="11">
    <source>
        <dbReference type="Proteomes" id="UP001597139"/>
    </source>
</evidence>
<dbReference type="GO" id="GO:0005737">
    <property type="term" value="C:cytoplasm"/>
    <property type="evidence" value="ECO:0007669"/>
    <property type="project" value="UniProtKB-SubCell"/>
</dbReference>
<organism evidence="10 11">
    <name type="scientific">Halolamina litorea</name>
    <dbReference type="NCBI Taxonomy" id="1515593"/>
    <lineage>
        <taxon>Archaea</taxon>
        <taxon>Methanobacteriati</taxon>
        <taxon>Methanobacteriota</taxon>
        <taxon>Stenosarchaea group</taxon>
        <taxon>Halobacteria</taxon>
        <taxon>Halobacteriales</taxon>
        <taxon>Haloferacaceae</taxon>
    </lineage>
</organism>
<dbReference type="PANTHER" id="PTHR43808:SF28">
    <property type="entry name" value="[LYSW]-LYSINE_[LYSW]-ORNITHINE HYDROLASE"/>
    <property type="match status" value="1"/>
</dbReference>
<comment type="caution">
    <text evidence="10">The sequence shown here is derived from an EMBL/GenBank/DDBJ whole genome shotgun (WGS) entry which is preliminary data.</text>
</comment>
<dbReference type="RefSeq" id="WP_267646413.1">
    <property type="nucleotide sequence ID" value="NZ_JANHGR010000001.1"/>
</dbReference>
<dbReference type="EMBL" id="JBHUCZ010000003">
    <property type="protein sequence ID" value="MFD1567443.1"/>
    <property type="molecule type" value="Genomic_DNA"/>
</dbReference>
<keyword evidence="7 8" id="KW-0170">Cobalt</keyword>
<dbReference type="EC" id="3.5.1.132" evidence="8"/>
<evidence type="ECO:0000256" key="4">
    <source>
        <dbReference type="ARBA" id="ARBA00022801"/>
    </source>
</evidence>
<dbReference type="GO" id="GO:0019878">
    <property type="term" value="P:lysine biosynthetic process via aminoadipic acid"/>
    <property type="evidence" value="ECO:0007669"/>
    <property type="project" value="UniProtKB-UniRule"/>
</dbReference>
<dbReference type="PANTHER" id="PTHR43808">
    <property type="entry name" value="ACETYLORNITHINE DEACETYLASE"/>
    <property type="match status" value="1"/>
</dbReference>
<feature type="region of interest" description="Disordered" evidence="9">
    <location>
        <begin position="1"/>
        <end position="27"/>
    </location>
</feature>
<dbReference type="AlphaFoldDB" id="A0ABD6BRX4"/>
<dbReference type="Gene3D" id="3.30.70.360">
    <property type="match status" value="1"/>
</dbReference>
<feature type="active site" description="Proton acceptor" evidence="8">
    <location>
        <position position="148"/>
    </location>
</feature>
<comment type="similarity">
    <text evidence="8">Belongs to the peptidase M20A family. LysK subfamily.</text>
</comment>
<dbReference type="PROSITE" id="PS00758">
    <property type="entry name" value="ARGE_DAPE_CPG2_1"/>
    <property type="match status" value="1"/>
</dbReference>
<evidence type="ECO:0000256" key="1">
    <source>
        <dbReference type="ARBA" id="ARBA00022490"/>
    </source>
</evidence>
<dbReference type="NCBIfam" id="TIGR01902">
    <property type="entry name" value="dapE-lys-deAc"/>
    <property type="match status" value="1"/>
</dbReference>
<dbReference type="Pfam" id="PF01546">
    <property type="entry name" value="Peptidase_M20"/>
    <property type="match status" value="1"/>
</dbReference>
<name>A0ABD6BRX4_9EURY</name>
<feature type="binding site" evidence="8">
    <location>
        <position position="172"/>
    </location>
    <ligand>
        <name>Zn(2+)</name>
        <dbReference type="ChEBI" id="CHEBI:29105"/>
        <label>1</label>
    </ligand>
</feature>
<evidence type="ECO:0000256" key="3">
    <source>
        <dbReference type="ARBA" id="ARBA00022723"/>
    </source>
</evidence>
<dbReference type="NCBIfam" id="NF003367">
    <property type="entry name" value="PRK04443.1"/>
    <property type="match status" value="1"/>
</dbReference>
<feature type="binding site" evidence="8">
    <location>
        <position position="353"/>
    </location>
    <ligand>
        <name>Zn(2+)</name>
        <dbReference type="ChEBI" id="CHEBI:29105"/>
        <label>2</label>
    </ligand>
</feature>
<dbReference type="GO" id="GO:0016811">
    <property type="term" value="F:hydrolase activity, acting on carbon-nitrogen (but not peptide) bonds, in linear amides"/>
    <property type="evidence" value="ECO:0007669"/>
    <property type="project" value="UniProtKB-UniRule"/>
</dbReference>
<comment type="cofactor">
    <cofactor evidence="8">
        <name>Zn(2+)</name>
        <dbReference type="ChEBI" id="CHEBI:29105"/>
    </cofactor>
    <cofactor evidence="8">
        <name>Co(2+)</name>
        <dbReference type="ChEBI" id="CHEBI:48828"/>
    </cofactor>
    <text evidence="8">Binds 2 Zn(2+) or Co(2+) ions per subunit.</text>
</comment>
<feature type="binding site" evidence="8">
    <location>
        <position position="123"/>
    </location>
    <ligand>
        <name>Zn(2+)</name>
        <dbReference type="ChEBI" id="CHEBI:29105"/>
        <label>2</label>
    </ligand>
</feature>
<dbReference type="GO" id="GO:0042450">
    <property type="term" value="P:L-arginine biosynthetic process via ornithine"/>
    <property type="evidence" value="ECO:0007669"/>
    <property type="project" value="UniProtKB-UniRule"/>
</dbReference>
<comment type="pathway">
    <text evidence="8">Amino-acid biosynthesis; L-arginine biosynthesis.</text>
</comment>
<keyword evidence="8" id="KW-0055">Arginine biosynthesis</keyword>
<dbReference type="EC" id="3.5.1.130" evidence="8"/>
<dbReference type="InterPro" id="IPR002933">
    <property type="entry name" value="Peptidase_M20"/>
</dbReference>
<dbReference type="Gene3D" id="3.40.630.10">
    <property type="entry name" value="Zn peptidases"/>
    <property type="match status" value="1"/>
</dbReference>
<feature type="compositionally biased region" description="Acidic residues" evidence="9">
    <location>
        <begin position="1"/>
        <end position="11"/>
    </location>
</feature>
<feature type="binding site" evidence="8">
    <location>
        <position position="90"/>
    </location>
    <ligand>
        <name>Zn(2+)</name>
        <dbReference type="ChEBI" id="CHEBI:29105"/>
        <label>1</label>
    </ligand>
</feature>
<dbReference type="HAMAP" id="MF_01120">
    <property type="entry name" value="LysK"/>
    <property type="match status" value="1"/>
</dbReference>
<keyword evidence="6 8" id="KW-0457">Lysine biosynthesis</keyword>
<dbReference type="GO" id="GO:0008270">
    <property type="term" value="F:zinc ion binding"/>
    <property type="evidence" value="ECO:0007669"/>
    <property type="project" value="UniProtKB-UniRule"/>
</dbReference>
<reference evidence="10 11" key="1">
    <citation type="journal article" date="2019" name="Int. J. Syst. Evol. Microbiol.">
        <title>The Global Catalogue of Microorganisms (GCM) 10K type strain sequencing project: providing services to taxonomists for standard genome sequencing and annotation.</title>
        <authorList>
            <consortium name="The Broad Institute Genomics Platform"/>
            <consortium name="The Broad Institute Genome Sequencing Center for Infectious Disease"/>
            <person name="Wu L."/>
            <person name="Ma J."/>
        </authorList>
    </citation>
    <scope>NUCLEOTIDE SEQUENCE [LARGE SCALE GENOMIC DNA]</scope>
    <source>
        <strain evidence="10 11">CGMCC 1.12859</strain>
    </source>
</reference>
<comment type="pathway">
    <text evidence="8">Amino-acid biosynthesis; L-lysine biosynthesis via AAA pathway; L-lysine from L-alpha-aminoadipate (Thermus route): step 5/5.</text>
</comment>
<evidence type="ECO:0000256" key="8">
    <source>
        <dbReference type="HAMAP-Rule" id="MF_01120"/>
    </source>
</evidence>
<evidence type="ECO:0000256" key="9">
    <source>
        <dbReference type="SAM" id="MobiDB-lite"/>
    </source>
</evidence>
<dbReference type="GO" id="GO:0050897">
    <property type="term" value="F:cobalt ion binding"/>
    <property type="evidence" value="ECO:0007669"/>
    <property type="project" value="UniProtKB-UniRule"/>
</dbReference>
<comment type="catalytic activity">
    <reaction evidence="8">
        <text>[amino-group carrier protein]-C-terminal-gamma-(L-ornithyl)-L-glutamate + H2O = [amino-group carrier protein]-C-terminal-L-glutamate + L-ornithine</text>
        <dbReference type="Rhea" id="RHEA:52676"/>
        <dbReference type="Rhea" id="RHEA-COMP:9693"/>
        <dbReference type="Rhea" id="RHEA-COMP:13328"/>
        <dbReference type="ChEBI" id="CHEBI:15377"/>
        <dbReference type="ChEBI" id="CHEBI:46911"/>
        <dbReference type="ChEBI" id="CHEBI:78525"/>
        <dbReference type="ChEBI" id="CHEBI:136763"/>
        <dbReference type="EC" id="3.5.1.132"/>
    </reaction>
</comment>
<dbReference type="SUPFAM" id="SSF53187">
    <property type="entry name" value="Zn-dependent exopeptidases"/>
    <property type="match status" value="1"/>
</dbReference>
<sequence>MSVPTADDEAPVADGGDTLLGSVPDPAGALNTTGRQLLAELVSIPSPSSEEADAVAHLAGFFAEHGREAFVDDAGNLHAPGDDSVLLTSHIDTVPGEIPVRVEDGDSELGVPGPVLWGRGSVDATGPLAAMAVVAVETGASFVGVVGEETDSRGALHLIENREAPETVINGEPSGWDAISLGYRGIVGAEYTSSTPAGHSSRPESNAIDHATAWWERVRAAVADENGDAEPGGFDTITATTESMAGGLTDDGSAVAASMSARFRVPPSATPDSVRALVESCLDEGTLSWGASIPPHVASPRGPLPAALRKGIRAAGGEPTHLHKTGTADSNLYADAWGVPVVTYGPGDADLDHAPDERLPLAAFDRAVSVLTTACEQLID</sequence>
<evidence type="ECO:0000256" key="6">
    <source>
        <dbReference type="ARBA" id="ARBA00023154"/>
    </source>
</evidence>
<evidence type="ECO:0000313" key="10">
    <source>
        <dbReference type="EMBL" id="MFD1567443.1"/>
    </source>
</evidence>
<accession>A0ABD6BRX4</accession>
<feature type="binding site" evidence="8">
    <location>
        <position position="123"/>
    </location>
    <ligand>
        <name>Zn(2+)</name>
        <dbReference type="ChEBI" id="CHEBI:29105"/>
        <label>1</label>
    </ligand>
</feature>
<dbReference type="InterPro" id="IPR010175">
    <property type="entry name" value="LysK"/>
</dbReference>
<dbReference type="InterPro" id="IPR001261">
    <property type="entry name" value="ArgE/DapE_CS"/>
</dbReference>
<keyword evidence="3 8" id="KW-0479">Metal-binding</keyword>
<dbReference type="Proteomes" id="UP001597139">
    <property type="component" value="Unassembled WGS sequence"/>
</dbReference>
<keyword evidence="1 8" id="KW-0963">Cytoplasm</keyword>
<keyword evidence="2 8" id="KW-0028">Amino-acid biosynthesis</keyword>
<feature type="active site" evidence="8">
    <location>
        <position position="92"/>
    </location>
</feature>
<keyword evidence="4 8" id="KW-0378">Hydrolase</keyword>
<evidence type="ECO:0000256" key="5">
    <source>
        <dbReference type="ARBA" id="ARBA00022833"/>
    </source>
</evidence>
<comment type="catalytic activity">
    <reaction evidence="8">
        <text>[amino-group carrier protein]-C-terminal-gamma-(L-lysyl)-L-glutamate + H2O = [amino-group carrier protein]-C-terminal-L-glutamate + L-lysine</text>
        <dbReference type="Rhea" id="RHEA:48684"/>
        <dbReference type="Rhea" id="RHEA-COMP:9693"/>
        <dbReference type="Rhea" id="RHEA-COMP:9715"/>
        <dbReference type="ChEBI" id="CHEBI:15377"/>
        <dbReference type="ChEBI" id="CHEBI:32551"/>
        <dbReference type="ChEBI" id="CHEBI:78525"/>
        <dbReference type="ChEBI" id="CHEBI:78526"/>
        <dbReference type="EC" id="3.5.1.130"/>
    </reaction>
</comment>
<comment type="subcellular location">
    <subcellularLocation>
        <location evidence="8">Cytoplasm</location>
    </subcellularLocation>
</comment>
<feature type="binding site" evidence="8">
    <location>
        <position position="149"/>
    </location>
    <ligand>
        <name>Zn(2+)</name>
        <dbReference type="ChEBI" id="CHEBI:29105"/>
        <label>2</label>
    </ligand>
</feature>
<protein>
    <recommendedName>
        <fullName evidence="8">Putative [LysW]-lysine/[LysW]-ornithine hydrolase</fullName>
        <ecNumber evidence="8">3.5.1.130</ecNumber>
        <ecNumber evidence="8">3.5.1.132</ecNumber>
    </recommendedName>
</protein>
<dbReference type="InterPro" id="IPR050072">
    <property type="entry name" value="Peptidase_M20A"/>
</dbReference>
<keyword evidence="11" id="KW-1185">Reference proteome</keyword>
<comment type="function">
    <text evidence="8">Catalyzes the release of L-lysine from [LysW]-gamma-L-lysine and the release of L-ornithine from [LysW]-L-ornithine.</text>
</comment>
<evidence type="ECO:0000256" key="7">
    <source>
        <dbReference type="ARBA" id="ARBA00023285"/>
    </source>
</evidence>